<organism evidence="2 3">
    <name type="scientific">Streptococcus sobrinus W1703</name>
    <dbReference type="NCBI Taxonomy" id="1227275"/>
    <lineage>
        <taxon>Bacteria</taxon>
        <taxon>Bacillati</taxon>
        <taxon>Bacillota</taxon>
        <taxon>Bacilli</taxon>
        <taxon>Lactobacillales</taxon>
        <taxon>Streptococcaceae</taxon>
        <taxon>Streptococcus</taxon>
    </lineage>
</organism>
<dbReference type="PATRIC" id="fig|1227275.3.peg.549"/>
<evidence type="ECO:0000313" key="3">
    <source>
        <dbReference type="Proteomes" id="UP000016617"/>
    </source>
</evidence>
<comment type="caution">
    <text evidence="2">The sequence shown here is derived from an EMBL/GenBank/DDBJ whole genome shotgun (WGS) entry which is preliminary data.</text>
</comment>
<proteinExistence type="predicted"/>
<dbReference type="RefSeq" id="WP_021673761.1">
    <property type="nucleotide sequence ID" value="NZ_KI259703.1"/>
</dbReference>
<evidence type="ECO:0000256" key="1">
    <source>
        <dbReference type="SAM" id="Phobius"/>
    </source>
</evidence>
<name>U2KKJ6_9STRE</name>
<sequence length="41" mass="4636">MPALIMGTGNYSMVEFWKFTIPQYFIRLLALTAGALILFPV</sequence>
<dbReference type="AlphaFoldDB" id="U2KKJ6"/>
<accession>U2KKJ6</accession>
<keyword evidence="1" id="KW-0812">Transmembrane</keyword>
<dbReference type="EMBL" id="AWVA01000030">
    <property type="protein sequence ID" value="ERJ77734.1"/>
    <property type="molecule type" value="Genomic_DNA"/>
</dbReference>
<keyword evidence="1" id="KW-0472">Membrane</keyword>
<reference evidence="2 3" key="1">
    <citation type="submission" date="2013-06" db="EMBL/GenBank/DDBJ databases">
        <authorList>
            <person name="Weinstock G."/>
            <person name="Sodergren E."/>
            <person name="Lobos E.A."/>
            <person name="Fulton L."/>
            <person name="Fulton R."/>
            <person name="Courtney L."/>
            <person name="Fronick C."/>
            <person name="O'Laughlin M."/>
            <person name="Godfrey J."/>
            <person name="Wilson R.M."/>
            <person name="Miner T."/>
            <person name="Farmer C."/>
            <person name="Delehaunty K."/>
            <person name="Cordes M."/>
            <person name="Minx P."/>
            <person name="Tomlinson C."/>
            <person name="Chen J."/>
            <person name="Wollam A."/>
            <person name="Pepin K.H."/>
            <person name="Bhonagiri V."/>
            <person name="Zhang X."/>
            <person name="Warren W."/>
            <person name="Mitreva M."/>
            <person name="Mardis E.R."/>
            <person name="Wilson R.K."/>
        </authorList>
    </citation>
    <scope>NUCLEOTIDE SEQUENCE [LARGE SCALE GENOMIC DNA]</scope>
    <source>
        <strain evidence="2 3">W1703</strain>
    </source>
</reference>
<dbReference type="HOGENOM" id="CLU_3277550_0_0_9"/>
<feature type="transmembrane region" description="Helical" evidence="1">
    <location>
        <begin position="20"/>
        <end position="39"/>
    </location>
</feature>
<evidence type="ECO:0008006" key="4">
    <source>
        <dbReference type="Google" id="ProtNLM"/>
    </source>
</evidence>
<gene>
    <name evidence="2" type="ORF">HMPREF1557_00624</name>
</gene>
<protein>
    <recommendedName>
        <fullName evidence="4">Citrate transporter-like domain-containing protein</fullName>
    </recommendedName>
</protein>
<evidence type="ECO:0000313" key="2">
    <source>
        <dbReference type="EMBL" id="ERJ77734.1"/>
    </source>
</evidence>
<keyword evidence="1" id="KW-1133">Transmembrane helix</keyword>
<dbReference type="Proteomes" id="UP000016617">
    <property type="component" value="Unassembled WGS sequence"/>
</dbReference>